<feature type="compositionally biased region" description="Polar residues" evidence="5">
    <location>
        <begin position="512"/>
        <end position="523"/>
    </location>
</feature>
<evidence type="ECO:0000259" key="6">
    <source>
        <dbReference type="Pfam" id="PF15259"/>
    </source>
</evidence>
<accession>A0A3Q1C7T1</accession>
<evidence type="ECO:0000256" key="3">
    <source>
        <dbReference type="ARBA" id="ARBA00022553"/>
    </source>
</evidence>
<protein>
    <recommendedName>
        <fullName evidence="6">G2 and S phase-expressed protein 1 N-terminal domain-containing protein</fullName>
    </recommendedName>
</protein>
<keyword evidence="3" id="KW-0597">Phosphoprotein</keyword>
<dbReference type="RefSeq" id="XP_023137170.2">
    <property type="nucleotide sequence ID" value="XM_023281402.3"/>
</dbReference>
<dbReference type="OMA" id="MTPKMMP"/>
<organism evidence="7 8">
    <name type="scientific">Amphiprion ocellaris</name>
    <name type="common">Clown anemonefish</name>
    <dbReference type="NCBI Taxonomy" id="80972"/>
    <lineage>
        <taxon>Eukaryota</taxon>
        <taxon>Metazoa</taxon>
        <taxon>Chordata</taxon>
        <taxon>Craniata</taxon>
        <taxon>Vertebrata</taxon>
        <taxon>Euteleostomi</taxon>
        <taxon>Actinopterygii</taxon>
        <taxon>Neopterygii</taxon>
        <taxon>Teleostei</taxon>
        <taxon>Neoteleostei</taxon>
        <taxon>Acanthomorphata</taxon>
        <taxon>Ovalentaria</taxon>
        <taxon>Pomacentridae</taxon>
        <taxon>Amphiprion</taxon>
    </lineage>
</organism>
<comment type="subcellular location">
    <subcellularLocation>
        <location evidence="1">Cytoplasm</location>
        <location evidence="1">Cytoskeleton</location>
    </subcellularLocation>
</comment>
<dbReference type="GO" id="GO:0008017">
    <property type="term" value="F:microtubule binding"/>
    <property type="evidence" value="ECO:0007669"/>
    <property type="project" value="TreeGrafter"/>
</dbReference>
<dbReference type="GO" id="GO:0005881">
    <property type="term" value="C:cytoplasmic microtubule"/>
    <property type="evidence" value="ECO:0007669"/>
    <property type="project" value="TreeGrafter"/>
</dbReference>
<keyword evidence="2" id="KW-0963">Cytoplasm</keyword>
<evidence type="ECO:0000256" key="5">
    <source>
        <dbReference type="SAM" id="MobiDB-lite"/>
    </source>
</evidence>
<feature type="compositionally biased region" description="Low complexity" evidence="5">
    <location>
        <begin position="430"/>
        <end position="449"/>
    </location>
</feature>
<keyword evidence="8" id="KW-1185">Reference proteome</keyword>
<evidence type="ECO:0000313" key="7">
    <source>
        <dbReference type="Ensembl" id="ENSAOCP00000021923.2"/>
    </source>
</evidence>
<name>A0A3Q1C7T1_AMPOC</name>
<dbReference type="InterPro" id="IPR032768">
    <property type="entry name" value="GTSE1_N"/>
</dbReference>
<feature type="compositionally biased region" description="Polar residues" evidence="5">
    <location>
        <begin position="564"/>
        <end position="575"/>
    </location>
</feature>
<feature type="compositionally biased region" description="Low complexity" evidence="5">
    <location>
        <begin position="576"/>
        <end position="591"/>
    </location>
</feature>
<feature type="compositionally biased region" description="Low complexity" evidence="5">
    <location>
        <begin position="351"/>
        <end position="370"/>
    </location>
</feature>
<evidence type="ECO:0000313" key="8">
    <source>
        <dbReference type="Proteomes" id="UP001501940"/>
    </source>
</evidence>
<gene>
    <name evidence="7" type="primary">GTSE1</name>
</gene>
<reference evidence="7 8" key="1">
    <citation type="submission" date="2022-01" db="EMBL/GenBank/DDBJ databases">
        <title>A chromosome-scale genome assembly of the false clownfish, Amphiprion ocellaris.</title>
        <authorList>
            <person name="Ryu T."/>
        </authorList>
    </citation>
    <scope>NUCLEOTIDE SEQUENCE [LARGE SCALE GENOMIC DNA]</scope>
</reference>
<feature type="region of interest" description="Disordered" evidence="5">
    <location>
        <begin position="671"/>
        <end position="728"/>
    </location>
</feature>
<dbReference type="InterPro" id="IPR026657">
    <property type="entry name" value="DDA3/GTSE-1"/>
</dbReference>
<dbReference type="Proteomes" id="UP001501940">
    <property type="component" value="Chromosome 3"/>
</dbReference>
<feature type="compositionally biased region" description="Low complexity" evidence="5">
    <location>
        <begin position="332"/>
        <end position="343"/>
    </location>
</feature>
<feature type="compositionally biased region" description="Polar residues" evidence="5">
    <location>
        <begin position="687"/>
        <end position="699"/>
    </location>
</feature>
<feature type="compositionally biased region" description="Acidic residues" evidence="5">
    <location>
        <begin position="671"/>
        <end position="681"/>
    </location>
</feature>
<reference evidence="7" key="3">
    <citation type="submission" date="2025-09" db="UniProtKB">
        <authorList>
            <consortium name="Ensembl"/>
        </authorList>
    </citation>
    <scope>IDENTIFICATION</scope>
</reference>
<evidence type="ECO:0000256" key="1">
    <source>
        <dbReference type="ARBA" id="ARBA00004245"/>
    </source>
</evidence>
<feature type="compositionally biased region" description="Polar residues" evidence="5">
    <location>
        <begin position="158"/>
        <end position="174"/>
    </location>
</feature>
<proteinExistence type="predicted"/>
<dbReference type="PANTHER" id="PTHR21584:SF10">
    <property type="entry name" value="G2 AND S PHASE-EXPRESSED PROTEIN 1"/>
    <property type="match status" value="1"/>
</dbReference>
<dbReference type="Ensembl" id="ENSAOCT00000009336.2">
    <property type="protein sequence ID" value="ENSAOCP00000021923.2"/>
    <property type="gene ID" value="ENSAOCG00000007014.2"/>
</dbReference>
<dbReference type="PANTHER" id="PTHR21584">
    <property type="entry name" value="DIFFERENTIAL DISPLAY AND ACTIVATED BY P53 DDA3 /G2 S PHASE EXPRESSED 1"/>
    <property type="match status" value="1"/>
</dbReference>
<keyword evidence="4" id="KW-0206">Cytoskeleton</keyword>
<feature type="compositionally biased region" description="Low complexity" evidence="5">
    <location>
        <begin position="175"/>
        <end position="275"/>
    </location>
</feature>
<feature type="domain" description="G2 and S phase-expressed protein 1 N-terminal" evidence="6">
    <location>
        <begin position="9"/>
        <end position="143"/>
    </location>
</feature>
<sequence length="798" mass="83852">MDSRANSDVFFLLDEKFDFDVSMSPASSIDDDDEDEVFVGPVSHKEKCVSAGVVSRLQDGSDGVRVSWSPLSGDQLEAVCQEATKLANQLQSGESHSEDTDITDTTTEREEFVEDSKAKLGVLGQTASALSPIKRQTFCVQDSPMKELPPAIQRSLLRGNSSTRPSVPAASSTRPSVPATSSTLPSAPATSSTLPSASATSSTRPSVPATSSTRPSASATSSTRPSAPATSSTRPSASATSSTRPSAPATSSTRPSAPATSSTRPTTRLSTSSPVVGPKAPSRMSLRGKAALGVAVVLPSKPAAPTTSCSASKSKVEKTRLQPPRKVVGGLRQSPSSRLSSRAESNEDLLSDSASVASDISDSSLNSSLLGKRTLAPPTKSVGVRNLSGVKAPPLQSRRVTDRKNTSSSSSSVSSFNSSMSLSPAKGKPNSSLNGSLSSSTGLAPSSVSRPRRSTVYTAAEPASSTAGRRSLSTQGKKLSETERVKAARATPLKRAEATPLQSVPAKRLLERTSSSTASSGRPQSGLKPKSKPEALVPPTPSTSGKGAHLADDVSKGLKPKRLMSTSSVDSLPQKTSAGSLTPSASSSKSLQMKARRPSALPTPVKRRMSAIPAPTPTNQTRTVRPPAISNSGSAPTPTSARKQHSYSPLPTDTQQEELTEAVHIQPFCLEEEEEEEEVKEEDLPTPLSNTEQPNQSESADPEAPSQDESVPNRNLMELETTEESNSKTQEVLLLDLPPPALHPQEKLLIDLTNTPDLVRTSNKTCSTTQQLIDLSSPLIKWSPDDKRENALLINLSF</sequence>
<dbReference type="GeneID" id="111575952"/>
<evidence type="ECO:0000256" key="4">
    <source>
        <dbReference type="ARBA" id="ARBA00023212"/>
    </source>
</evidence>
<dbReference type="GeneTree" id="ENSGT00940000154189"/>
<feature type="compositionally biased region" description="Low complexity" evidence="5">
    <location>
        <begin position="407"/>
        <end position="423"/>
    </location>
</feature>
<feature type="compositionally biased region" description="Polar residues" evidence="5">
    <location>
        <begin position="617"/>
        <end position="654"/>
    </location>
</feature>
<feature type="region of interest" description="Disordered" evidence="5">
    <location>
        <begin position="88"/>
        <end position="110"/>
    </location>
</feature>
<evidence type="ECO:0000256" key="2">
    <source>
        <dbReference type="ARBA" id="ARBA00022490"/>
    </source>
</evidence>
<reference evidence="7" key="2">
    <citation type="submission" date="2025-08" db="UniProtKB">
        <authorList>
            <consortium name="Ensembl"/>
        </authorList>
    </citation>
    <scope>IDENTIFICATION</scope>
</reference>
<feature type="compositionally biased region" description="Polar residues" evidence="5">
    <location>
        <begin position="463"/>
        <end position="477"/>
    </location>
</feature>
<feature type="region of interest" description="Disordered" evidence="5">
    <location>
        <begin position="299"/>
        <end position="658"/>
    </location>
</feature>
<dbReference type="Pfam" id="PF15259">
    <property type="entry name" value="GTSE1_N"/>
    <property type="match status" value="1"/>
</dbReference>
<dbReference type="AlphaFoldDB" id="A0A3Q1C7T1"/>
<feature type="region of interest" description="Disordered" evidence="5">
    <location>
        <begin position="140"/>
        <end position="284"/>
    </location>
</feature>